<evidence type="ECO:0000256" key="1">
    <source>
        <dbReference type="ARBA" id="ARBA00023186"/>
    </source>
</evidence>
<organism evidence="4 5">
    <name type="scientific">Nonomuraea typhae</name>
    <dbReference type="NCBI Taxonomy" id="2603600"/>
    <lineage>
        <taxon>Bacteria</taxon>
        <taxon>Bacillati</taxon>
        <taxon>Actinomycetota</taxon>
        <taxon>Actinomycetes</taxon>
        <taxon>Streptosporangiales</taxon>
        <taxon>Streptosporangiaceae</taxon>
        <taxon>Nonomuraea</taxon>
    </lineage>
</organism>
<dbReference type="SMART" id="SM00271">
    <property type="entry name" value="DnaJ"/>
    <property type="match status" value="1"/>
</dbReference>
<evidence type="ECO:0000313" key="4">
    <source>
        <dbReference type="EMBL" id="MFI6497149.1"/>
    </source>
</evidence>
<keyword evidence="5" id="KW-1185">Reference proteome</keyword>
<evidence type="ECO:0000259" key="3">
    <source>
        <dbReference type="PROSITE" id="PS50076"/>
    </source>
</evidence>
<keyword evidence="1" id="KW-0143">Chaperone</keyword>
<gene>
    <name evidence="4" type="ORF">ACIBG2_07195</name>
</gene>
<dbReference type="RefSeq" id="WP_397080956.1">
    <property type="nucleotide sequence ID" value="NZ_JBITGY010000002.1"/>
</dbReference>
<evidence type="ECO:0000313" key="5">
    <source>
        <dbReference type="Proteomes" id="UP001612741"/>
    </source>
</evidence>
<dbReference type="Pfam" id="PF00226">
    <property type="entry name" value="DnaJ"/>
    <property type="match status" value="1"/>
</dbReference>
<reference evidence="4 5" key="1">
    <citation type="submission" date="2024-10" db="EMBL/GenBank/DDBJ databases">
        <title>The Natural Products Discovery Center: Release of the First 8490 Sequenced Strains for Exploring Actinobacteria Biosynthetic Diversity.</title>
        <authorList>
            <person name="Kalkreuter E."/>
            <person name="Kautsar S.A."/>
            <person name="Yang D."/>
            <person name="Bader C.D."/>
            <person name="Teijaro C.N."/>
            <person name="Fluegel L."/>
            <person name="Davis C.M."/>
            <person name="Simpson J.R."/>
            <person name="Lauterbach L."/>
            <person name="Steele A.D."/>
            <person name="Gui C."/>
            <person name="Meng S."/>
            <person name="Li G."/>
            <person name="Viehrig K."/>
            <person name="Ye F."/>
            <person name="Su P."/>
            <person name="Kiefer A.F."/>
            <person name="Nichols A."/>
            <person name="Cepeda A.J."/>
            <person name="Yan W."/>
            <person name="Fan B."/>
            <person name="Jiang Y."/>
            <person name="Adhikari A."/>
            <person name="Zheng C.-J."/>
            <person name="Schuster L."/>
            <person name="Cowan T.M."/>
            <person name="Smanski M.J."/>
            <person name="Chevrette M.G."/>
            <person name="De Carvalho L.P.S."/>
            <person name="Shen B."/>
        </authorList>
    </citation>
    <scope>NUCLEOTIDE SEQUENCE [LARGE SCALE GENOMIC DNA]</scope>
    <source>
        <strain evidence="4 5">NPDC050545</strain>
    </source>
</reference>
<sequence>MPHAATCSGQPRIQASPPRPPRRPEPSSGHLCELLGVASTASMDDITRAYRRLARQFHPDVNSDPKVASRFQEIGDAYHVLSDRERRQAYDLTGRLPRAR</sequence>
<comment type="caution">
    <text evidence="4">The sequence shown here is derived from an EMBL/GenBank/DDBJ whole genome shotgun (WGS) entry which is preliminary data.</text>
</comment>
<proteinExistence type="predicted"/>
<dbReference type="PANTHER" id="PTHR43096:SF52">
    <property type="entry name" value="DNAJ HOMOLOG 1, MITOCHONDRIAL-RELATED"/>
    <property type="match status" value="1"/>
</dbReference>
<protein>
    <submittedName>
        <fullName evidence="4">J domain-containing protein</fullName>
    </submittedName>
</protein>
<dbReference type="InterPro" id="IPR001623">
    <property type="entry name" value="DnaJ_domain"/>
</dbReference>
<dbReference type="PROSITE" id="PS50076">
    <property type="entry name" value="DNAJ_2"/>
    <property type="match status" value="1"/>
</dbReference>
<feature type="region of interest" description="Disordered" evidence="2">
    <location>
        <begin position="1"/>
        <end position="30"/>
    </location>
</feature>
<dbReference type="SUPFAM" id="SSF46565">
    <property type="entry name" value="Chaperone J-domain"/>
    <property type="match status" value="1"/>
</dbReference>
<dbReference type="EMBL" id="JBITGY010000002">
    <property type="protein sequence ID" value="MFI6497149.1"/>
    <property type="molecule type" value="Genomic_DNA"/>
</dbReference>
<dbReference type="CDD" id="cd06257">
    <property type="entry name" value="DnaJ"/>
    <property type="match status" value="1"/>
</dbReference>
<dbReference type="InterPro" id="IPR036869">
    <property type="entry name" value="J_dom_sf"/>
</dbReference>
<dbReference type="PRINTS" id="PR00625">
    <property type="entry name" value="JDOMAIN"/>
</dbReference>
<dbReference type="PANTHER" id="PTHR43096">
    <property type="entry name" value="DNAJ HOMOLOG 1, MITOCHONDRIAL-RELATED"/>
    <property type="match status" value="1"/>
</dbReference>
<dbReference type="Gene3D" id="1.10.287.110">
    <property type="entry name" value="DnaJ domain"/>
    <property type="match status" value="1"/>
</dbReference>
<evidence type="ECO:0000256" key="2">
    <source>
        <dbReference type="SAM" id="MobiDB-lite"/>
    </source>
</evidence>
<feature type="domain" description="J" evidence="3">
    <location>
        <begin position="30"/>
        <end position="94"/>
    </location>
</feature>
<accession>A0ABW7YRM7</accession>
<name>A0ABW7YRM7_9ACTN</name>
<dbReference type="Proteomes" id="UP001612741">
    <property type="component" value="Unassembled WGS sequence"/>
</dbReference>